<gene>
    <name evidence="2" type="ORF">PHACADRAFT_208382</name>
</gene>
<dbReference type="HOGENOM" id="CLU_1326801_0_0_1"/>
<organism evidence="2 3">
    <name type="scientific">Phanerochaete carnosa (strain HHB-10118-sp)</name>
    <name type="common">White-rot fungus</name>
    <name type="synonym">Peniophora carnosa</name>
    <dbReference type="NCBI Taxonomy" id="650164"/>
    <lineage>
        <taxon>Eukaryota</taxon>
        <taxon>Fungi</taxon>
        <taxon>Dikarya</taxon>
        <taxon>Basidiomycota</taxon>
        <taxon>Agaricomycotina</taxon>
        <taxon>Agaricomycetes</taxon>
        <taxon>Polyporales</taxon>
        <taxon>Phanerochaetaceae</taxon>
        <taxon>Phanerochaete</taxon>
    </lineage>
</organism>
<sequence length="207" mass="23224">MLIATPLTVYNRRQYGLAHLRHHLDLSGRGKDLLDCVSSYQAHQSLPFEYEFIWCSKLTGYSLLYVVMRYGNLLQMVTVQLLLYAWDNAPLSSCRALLLADAWSIFPLILPLFLTLALRAYATCGRVPMAKWYLGAFCVFVILAELAGDILWTIQARVSDTPLIGLPCIYNVIVDSPVIGAVLQTGPTALFDCVMFVIVAWNMHQSC</sequence>
<protein>
    <submittedName>
        <fullName evidence="2">Uncharacterized protein</fullName>
    </submittedName>
</protein>
<reference evidence="2 3" key="1">
    <citation type="journal article" date="2012" name="BMC Genomics">
        <title>Comparative genomics of the white-rot fungi, Phanerochaete carnosa and P. chrysosporium, to elucidate the genetic basis of the distinct wood types they colonize.</title>
        <authorList>
            <person name="Suzuki H."/>
            <person name="MacDonald J."/>
            <person name="Syed K."/>
            <person name="Salamov A."/>
            <person name="Hori C."/>
            <person name="Aerts A."/>
            <person name="Henrissat B."/>
            <person name="Wiebenga A."/>
            <person name="vanKuyk P.A."/>
            <person name="Barry K."/>
            <person name="Lindquist E."/>
            <person name="LaButti K."/>
            <person name="Lapidus A."/>
            <person name="Lucas S."/>
            <person name="Coutinho P."/>
            <person name="Gong Y."/>
            <person name="Samejima M."/>
            <person name="Mahadevan R."/>
            <person name="Abou-Zaid M."/>
            <person name="de Vries R.P."/>
            <person name="Igarashi K."/>
            <person name="Yadav J.S."/>
            <person name="Grigoriev I.V."/>
            <person name="Master E.R."/>
        </authorList>
    </citation>
    <scope>NUCLEOTIDE SEQUENCE [LARGE SCALE GENOMIC DNA]</scope>
    <source>
        <strain evidence="2 3">HHB-10118-sp</strain>
    </source>
</reference>
<dbReference type="AlphaFoldDB" id="K5WDD1"/>
<dbReference type="InParanoid" id="K5WDD1"/>
<feature type="transmembrane region" description="Helical" evidence="1">
    <location>
        <begin position="63"/>
        <end position="86"/>
    </location>
</feature>
<feature type="transmembrane region" description="Helical" evidence="1">
    <location>
        <begin position="132"/>
        <end position="154"/>
    </location>
</feature>
<feature type="transmembrane region" description="Helical" evidence="1">
    <location>
        <begin position="98"/>
        <end position="120"/>
    </location>
</feature>
<name>K5WDD1_PHACS</name>
<proteinExistence type="predicted"/>
<dbReference type="OrthoDB" id="2803893at2759"/>
<dbReference type="GeneID" id="18912731"/>
<dbReference type="KEGG" id="pco:PHACADRAFT_208382"/>
<keyword evidence="1" id="KW-0812">Transmembrane</keyword>
<keyword evidence="1" id="KW-0472">Membrane</keyword>
<accession>K5WDD1</accession>
<keyword evidence="1" id="KW-1133">Transmembrane helix</keyword>
<evidence type="ECO:0000313" key="3">
    <source>
        <dbReference type="Proteomes" id="UP000008370"/>
    </source>
</evidence>
<evidence type="ECO:0000256" key="1">
    <source>
        <dbReference type="SAM" id="Phobius"/>
    </source>
</evidence>
<dbReference type="RefSeq" id="XP_007395096.1">
    <property type="nucleotide sequence ID" value="XM_007395034.1"/>
</dbReference>
<dbReference type="EMBL" id="JH930471">
    <property type="protein sequence ID" value="EKM57280.1"/>
    <property type="molecule type" value="Genomic_DNA"/>
</dbReference>
<evidence type="ECO:0000313" key="2">
    <source>
        <dbReference type="EMBL" id="EKM57280.1"/>
    </source>
</evidence>
<dbReference type="Proteomes" id="UP000008370">
    <property type="component" value="Unassembled WGS sequence"/>
</dbReference>
<keyword evidence="3" id="KW-1185">Reference proteome</keyword>